<dbReference type="PROSITE" id="PS50035">
    <property type="entry name" value="PLD"/>
    <property type="match status" value="2"/>
</dbReference>
<gene>
    <name evidence="6" type="ORF">GCM10009668_22920</name>
</gene>
<dbReference type="CDD" id="cd09105">
    <property type="entry name" value="PLDc_vPLD1_2_like_2"/>
    <property type="match status" value="1"/>
</dbReference>
<name>A0ABN1TWX1_9ACTN</name>
<dbReference type="InterPro" id="IPR015679">
    <property type="entry name" value="PLipase_D_fam"/>
</dbReference>
<evidence type="ECO:0000313" key="7">
    <source>
        <dbReference type="Proteomes" id="UP001501581"/>
    </source>
</evidence>
<dbReference type="Proteomes" id="UP001501581">
    <property type="component" value="Unassembled WGS sequence"/>
</dbReference>
<keyword evidence="7" id="KW-1185">Reference proteome</keyword>
<dbReference type="SUPFAM" id="SSF56024">
    <property type="entry name" value="Phospholipase D/nuclease"/>
    <property type="match status" value="2"/>
</dbReference>
<organism evidence="6 7">
    <name type="scientific">Nocardioides dubius</name>
    <dbReference type="NCBI Taxonomy" id="317019"/>
    <lineage>
        <taxon>Bacteria</taxon>
        <taxon>Bacillati</taxon>
        <taxon>Actinomycetota</taxon>
        <taxon>Actinomycetes</taxon>
        <taxon>Propionibacteriales</taxon>
        <taxon>Nocardioidaceae</taxon>
        <taxon>Nocardioides</taxon>
    </lineage>
</organism>
<dbReference type="SMART" id="SM00155">
    <property type="entry name" value="PLDc"/>
    <property type="match status" value="2"/>
</dbReference>
<keyword evidence="4" id="KW-0443">Lipid metabolism</keyword>
<evidence type="ECO:0000256" key="3">
    <source>
        <dbReference type="ARBA" id="ARBA00022801"/>
    </source>
</evidence>
<evidence type="ECO:0000259" key="5">
    <source>
        <dbReference type="PROSITE" id="PS50035"/>
    </source>
</evidence>
<reference evidence="6 7" key="1">
    <citation type="journal article" date="2019" name="Int. J. Syst. Evol. Microbiol.">
        <title>The Global Catalogue of Microorganisms (GCM) 10K type strain sequencing project: providing services to taxonomists for standard genome sequencing and annotation.</title>
        <authorList>
            <consortium name="The Broad Institute Genomics Platform"/>
            <consortium name="The Broad Institute Genome Sequencing Center for Infectious Disease"/>
            <person name="Wu L."/>
            <person name="Ma J."/>
        </authorList>
    </citation>
    <scope>NUCLEOTIDE SEQUENCE [LARGE SCALE GENOMIC DNA]</scope>
    <source>
        <strain evidence="6 7">JCM 13008</strain>
    </source>
</reference>
<comment type="caution">
    <text evidence="6">The sequence shown here is derived from an EMBL/GenBank/DDBJ whole genome shotgun (WGS) entry which is preliminary data.</text>
</comment>
<accession>A0ABN1TWX1</accession>
<sequence length="546" mass="61197">MSADLEQWYLAVEERGNPGTRLDGAHPERAYSLGNLARPLVHGSTYFAELLRVIQATGPGDLVWFTDWQSNPDQQLDDDPSIRLVDVLGSAAERGVDVRALVWRSQSRALGFSHEDHRSLGELLQERGADVRLDMRVRRNGAHHQKFVVVRHAADATRDVAYLGGIDLCHGRRDDSSHRGDPQADEISAEYGARPPWHDVQVALQGPVVADVETVFRERWDDSTPTSRNPLRRWRDAVDGLGEEQSPLPAQAPPPEPAGDHAVQLLRTYPDLGAGWAYDFAPEGERSVARGYSKAVRQARRLIYIEDQFLWGREMSEVLVAALEQNPELRLIAVLPQFPDVDGWFQRDPQLLGRIRGVLRVLLTAPERVAFYGLENHAGTPVYVHAKVCVLDDLWTSIGSDNFCRRSWTSDSELSAAVIDLGADPSGAEPQADYGRRLRLTLAAEHLDRLDVDQLTGIAAMRDADLVETMADCVDPVAMFDRFAACADALQAWHDGGKAAERPPGRLRRLPEPRLSLPRQLFAAPWYRYLHDPDGRPSRLRRRKEF</sequence>
<dbReference type="PANTHER" id="PTHR18896">
    <property type="entry name" value="PHOSPHOLIPASE D"/>
    <property type="match status" value="1"/>
</dbReference>
<dbReference type="Gene3D" id="3.30.870.10">
    <property type="entry name" value="Endonuclease Chain A"/>
    <property type="match status" value="2"/>
</dbReference>
<keyword evidence="2" id="KW-0677">Repeat</keyword>
<evidence type="ECO:0000256" key="4">
    <source>
        <dbReference type="ARBA" id="ARBA00023098"/>
    </source>
</evidence>
<evidence type="ECO:0000313" key="6">
    <source>
        <dbReference type="EMBL" id="GAA1103500.1"/>
    </source>
</evidence>
<dbReference type="PANTHER" id="PTHR18896:SF76">
    <property type="entry name" value="PHOSPHOLIPASE"/>
    <property type="match status" value="1"/>
</dbReference>
<keyword evidence="3" id="KW-0378">Hydrolase</keyword>
<proteinExistence type="predicted"/>
<dbReference type="EMBL" id="BAAALG010000009">
    <property type="protein sequence ID" value="GAA1103500.1"/>
    <property type="molecule type" value="Genomic_DNA"/>
</dbReference>
<protein>
    <submittedName>
        <fullName evidence="6">Phospholipase D-like domain-containing protein</fullName>
    </submittedName>
</protein>
<evidence type="ECO:0000256" key="1">
    <source>
        <dbReference type="ARBA" id="ARBA00000798"/>
    </source>
</evidence>
<comment type="catalytic activity">
    <reaction evidence="1">
        <text>a 1,2-diacyl-sn-glycero-3-phosphocholine + H2O = a 1,2-diacyl-sn-glycero-3-phosphate + choline + H(+)</text>
        <dbReference type="Rhea" id="RHEA:14445"/>
        <dbReference type="ChEBI" id="CHEBI:15354"/>
        <dbReference type="ChEBI" id="CHEBI:15377"/>
        <dbReference type="ChEBI" id="CHEBI:15378"/>
        <dbReference type="ChEBI" id="CHEBI:57643"/>
        <dbReference type="ChEBI" id="CHEBI:58608"/>
        <dbReference type="EC" id="3.1.4.4"/>
    </reaction>
</comment>
<evidence type="ECO:0000256" key="2">
    <source>
        <dbReference type="ARBA" id="ARBA00022737"/>
    </source>
</evidence>
<feature type="domain" description="PLD phosphodiesterase" evidence="5">
    <location>
        <begin position="380"/>
        <end position="407"/>
    </location>
</feature>
<dbReference type="RefSeq" id="WP_343994477.1">
    <property type="nucleotide sequence ID" value="NZ_BAAALG010000009.1"/>
</dbReference>
<dbReference type="InterPro" id="IPR001736">
    <property type="entry name" value="PLipase_D/transphosphatidylase"/>
</dbReference>
<feature type="domain" description="PLD phosphodiesterase" evidence="5">
    <location>
        <begin position="139"/>
        <end position="172"/>
    </location>
</feature>